<name>A0A8S5U723_9CAUD</name>
<sequence>MSVAETILQQLGGQRFTAMTGSKNYLADGNSLRMTLAKNHSKANRLTITLDEATDTYRMRFYKYTAGRLNKKTFEWVPDKVVEVAEFDNVYCDMLQELFTQVTWMYTRL</sequence>
<protein>
    <submittedName>
        <fullName evidence="1">Uncharacterized protein</fullName>
    </submittedName>
</protein>
<dbReference type="EMBL" id="BK016023">
    <property type="protein sequence ID" value="DAF90259.1"/>
    <property type="molecule type" value="Genomic_DNA"/>
</dbReference>
<proteinExistence type="predicted"/>
<reference evidence="1" key="1">
    <citation type="journal article" date="2021" name="Proc. Natl. Acad. Sci. U.S.A.">
        <title>A Catalog of Tens of Thousands of Viruses from Human Metagenomes Reveals Hidden Associations with Chronic Diseases.</title>
        <authorList>
            <person name="Tisza M.J."/>
            <person name="Buck C.B."/>
        </authorList>
    </citation>
    <scope>NUCLEOTIDE SEQUENCE</scope>
    <source>
        <strain evidence="1">Ct3Oc10</strain>
    </source>
</reference>
<accession>A0A8S5U723</accession>
<organism evidence="1">
    <name type="scientific">Myoviridae sp. ct3Oc10</name>
    <dbReference type="NCBI Taxonomy" id="2825025"/>
    <lineage>
        <taxon>Viruses</taxon>
        <taxon>Duplodnaviria</taxon>
        <taxon>Heunggongvirae</taxon>
        <taxon>Uroviricota</taxon>
        <taxon>Caudoviricetes</taxon>
    </lineage>
</organism>
<evidence type="ECO:0000313" key="1">
    <source>
        <dbReference type="EMBL" id="DAF90259.1"/>
    </source>
</evidence>